<dbReference type="EMBL" id="PZQS01000001">
    <property type="protein sequence ID" value="PVD38284.1"/>
    <property type="molecule type" value="Genomic_DNA"/>
</dbReference>
<dbReference type="AlphaFoldDB" id="A0A2T7PXY1"/>
<keyword evidence="4" id="KW-0472">Membrane</keyword>
<dbReference type="Proteomes" id="UP000245119">
    <property type="component" value="Linkage Group LG1"/>
</dbReference>
<evidence type="ECO:0000256" key="2">
    <source>
        <dbReference type="ARBA" id="ARBA00022832"/>
    </source>
</evidence>
<gene>
    <name evidence="6" type="ORF">C0Q70_00895</name>
</gene>
<keyword evidence="1" id="KW-0436">Ligase</keyword>
<evidence type="ECO:0000259" key="5">
    <source>
        <dbReference type="Pfam" id="PF00501"/>
    </source>
</evidence>
<sequence length="609" mass="67693">MYIDNRTLMRSDIDIIFSKFLWGGSKKVVKQFLGRTDPSSSRTFPQQFQMADVALSQVQEMVRENARLLGVGVLTLAGAAAASLYLNSRPEPFLPPIDPDNQSIVIDEKERVRASGLRSDTSLFTFLYDDAKTTYEAFLRGLRVSNNGQCLGSVLDLENRSFGCPIKSEVETLGKENLQDPLPPAPDDLATLCYTSGTTGDPKGVMLTHANIVINLSAVYFQAMGIFSLTSADVHLSYLPLAHMFERGMHSMMFMHGVKIGYFQGDIRKLTEDLMELKPTVFITVPRVLNRIYDKIQAAVHHSWFKSLLLKWALASKTAEVKQGIIRNNTIWDKIVFGKVQKLLGGRARIILTGSAPIAASVFDFIRCAFGCFVMEGYGQTECTAGATLQIPGETGSGHVGIPLVCNYIKLIDVEEMDYYAKDNVGEICVKGGNVMKGYYLNPEKTAEALDDDGWLHTGDIGTWLPNGTLKVIDRRKNIFKLAQGEYVAAERIENVYQKSQFVAQVFVEGDSLKPCLMAVVVPDEEVVKACSLPCLGFQAAKDIILKDMIEVGKANGLRGFEQTKDIYLQAEPFSLENDLLTPTMKNKRHTLRKAFKEVVDSLYKKHDL</sequence>
<dbReference type="PROSITE" id="PS00455">
    <property type="entry name" value="AMP_BINDING"/>
    <property type="match status" value="1"/>
</dbReference>
<keyword evidence="4" id="KW-0812">Transmembrane</keyword>
<dbReference type="STRING" id="400727.A0A2T7PXY1"/>
<dbReference type="SUPFAM" id="SSF56801">
    <property type="entry name" value="Acetyl-CoA synthetase-like"/>
    <property type="match status" value="1"/>
</dbReference>
<name>A0A2T7PXY1_POMCA</name>
<dbReference type="GO" id="GO:0004467">
    <property type="term" value="F:long-chain fatty acid-CoA ligase activity"/>
    <property type="evidence" value="ECO:0007669"/>
    <property type="project" value="UniProtKB-EC"/>
</dbReference>
<dbReference type="InterPro" id="IPR000873">
    <property type="entry name" value="AMP-dep_synth/lig_dom"/>
</dbReference>
<dbReference type="InterPro" id="IPR042099">
    <property type="entry name" value="ANL_N_sf"/>
</dbReference>
<comment type="caution">
    <text evidence="6">The sequence shown here is derived from an EMBL/GenBank/DDBJ whole genome shotgun (WGS) entry which is preliminary data.</text>
</comment>
<keyword evidence="4" id="KW-1133">Transmembrane helix</keyword>
<protein>
    <recommendedName>
        <fullName evidence="3">long-chain-fatty-acid--CoA ligase</fullName>
        <ecNumber evidence="3">6.2.1.3</ecNumber>
    </recommendedName>
</protein>
<reference evidence="6 7" key="1">
    <citation type="submission" date="2018-04" db="EMBL/GenBank/DDBJ databases">
        <title>The genome of golden apple snail Pomacea canaliculata provides insight into stress tolerance and invasive adaptation.</title>
        <authorList>
            <person name="Liu C."/>
            <person name="Liu B."/>
            <person name="Ren Y."/>
            <person name="Zhang Y."/>
            <person name="Wang H."/>
            <person name="Li S."/>
            <person name="Jiang F."/>
            <person name="Yin L."/>
            <person name="Zhang G."/>
            <person name="Qian W."/>
            <person name="Fan W."/>
        </authorList>
    </citation>
    <scope>NUCLEOTIDE SEQUENCE [LARGE SCALE GENOMIC DNA]</scope>
    <source>
        <strain evidence="6">SZHN2017</strain>
        <tissue evidence="6">Muscle</tissue>
    </source>
</reference>
<dbReference type="PANTHER" id="PTHR43272:SF107">
    <property type="entry name" value="LONG-CHAIN-FATTY-ACID--COA LIGASE 5"/>
    <property type="match status" value="1"/>
</dbReference>
<dbReference type="Pfam" id="PF00501">
    <property type="entry name" value="AMP-binding"/>
    <property type="match status" value="1"/>
</dbReference>
<dbReference type="PANTHER" id="PTHR43272">
    <property type="entry name" value="LONG-CHAIN-FATTY-ACID--COA LIGASE"/>
    <property type="match status" value="1"/>
</dbReference>
<dbReference type="GO" id="GO:0016020">
    <property type="term" value="C:membrane"/>
    <property type="evidence" value="ECO:0007669"/>
    <property type="project" value="TreeGrafter"/>
</dbReference>
<dbReference type="InterPro" id="IPR020845">
    <property type="entry name" value="AMP-binding_CS"/>
</dbReference>
<dbReference type="GO" id="GO:0005783">
    <property type="term" value="C:endoplasmic reticulum"/>
    <property type="evidence" value="ECO:0007669"/>
    <property type="project" value="TreeGrafter"/>
</dbReference>
<organism evidence="6 7">
    <name type="scientific">Pomacea canaliculata</name>
    <name type="common">Golden apple snail</name>
    <dbReference type="NCBI Taxonomy" id="400727"/>
    <lineage>
        <taxon>Eukaryota</taxon>
        <taxon>Metazoa</taxon>
        <taxon>Spiralia</taxon>
        <taxon>Lophotrochozoa</taxon>
        <taxon>Mollusca</taxon>
        <taxon>Gastropoda</taxon>
        <taxon>Caenogastropoda</taxon>
        <taxon>Architaenioglossa</taxon>
        <taxon>Ampullarioidea</taxon>
        <taxon>Ampullariidae</taxon>
        <taxon>Pomacea</taxon>
    </lineage>
</organism>
<keyword evidence="2" id="KW-0443">Lipid metabolism</keyword>
<proteinExistence type="predicted"/>
<evidence type="ECO:0000313" key="6">
    <source>
        <dbReference type="EMBL" id="PVD38284.1"/>
    </source>
</evidence>
<evidence type="ECO:0000313" key="7">
    <source>
        <dbReference type="Proteomes" id="UP000245119"/>
    </source>
</evidence>
<keyword evidence="2" id="KW-0276">Fatty acid metabolism</keyword>
<accession>A0A2T7PXY1</accession>
<dbReference type="EC" id="6.2.1.3" evidence="3"/>
<evidence type="ECO:0000256" key="3">
    <source>
        <dbReference type="ARBA" id="ARBA00026121"/>
    </source>
</evidence>
<keyword evidence="7" id="KW-1185">Reference proteome</keyword>
<evidence type="ECO:0000256" key="1">
    <source>
        <dbReference type="ARBA" id="ARBA00022598"/>
    </source>
</evidence>
<feature type="transmembrane region" description="Helical" evidence="4">
    <location>
        <begin position="68"/>
        <end position="86"/>
    </location>
</feature>
<feature type="domain" description="AMP-dependent synthetase/ligase" evidence="5">
    <location>
        <begin position="167"/>
        <end position="440"/>
    </location>
</feature>
<dbReference type="Gene3D" id="3.40.50.12780">
    <property type="entry name" value="N-terminal domain of ligase-like"/>
    <property type="match status" value="1"/>
</dbReference>
<dbReference type="OrthoDB" id="1700726at2759"/>
<evidence type="ECO:0000256" key="4">
    <source>
        <dbReference type="SAM" id="Phobius"/>
    </source>
</evidence>